<dbReference type="Proteomes" id="UP001519363">
    <property type="component" value="Unassembled WGS sequence"/>
</dbReference>
<keyword evidence="3" id="KW-1185">Reference proteome</keyword>
<gene>
    <name evidence="2" type="ORF">JOF53_003633</name>
</gene>
<feature type="transmembrane region" description="Helical" evidence="1">
    <location>
        <begin position="237"/>
        <end position="257"/>
    </location>
</feature>
<organism evidence="2 3">
    <name type="scientific">Crossiella equi</name>
    <dbReference type="NCBI Taxonomy" id="130796"/>
    <lineage>
        <taxon>Bacteria</taxon>
        <taxon>Bacillati</taxon>
        <taxon>Actinomycetota</taxon>
        <taxon>Actinomycetes</taxon>
        <taxon>Pseudonocardiales</taxon>
        <taxon>Pseudonocardiaceae</taxon>
        <taxon>Crossiella</taxon>
    </lineage>
</organism>
<keyword evidence="1" id="KW-0472">Membrane</keyword>
<sequence length="269" mass="29027">MAETSTATVYRRLVHAQLRSQLAYRGSFALTVAASMLGQLTELVAILAIFSRVQALAGFSREEVLLMYALAGIAFGLADLVVGQVDELPRYLRTGRFDALLVRPLSSLGQLVASDFQLRRVGRSLTSAGVLVHVLSTVDIDWRWDTVLLLVLTPVAGAVIYGAVWVLAVSACFWLIEGAELVNSVTHGGNFLASYPIGVYPRWLRAGLAFVVPSAFVAYYPALGLLDRPDPLGGPAFLHWCAPPVAALLTAVTCVVWRTAVRHYRGSGS</sequence>
<feature type="transmembrane region" description="Helical" evidence="1">
    <location>
        <begin position="203"/>
        <end position="222"/>
    </location>
</feature>
<protein>
    <submittedName>
        <fullName evidence="2">ABC-2 type transport system permease protein</fullName>
    </submittedName>
</protein>
<dbReference type="EMBL" id="JAGIOO010000001">
    <property type="protein sequence ID" value="MBP2474761.1"/>
    <property type="molecule type" value="Genomic_DNA"/>
</dbReference>
<dbReference type="RefSeq" id="WP_249044795.1">
    <property type="nucleotide sequence ID" value="NZ_JAGIOO010000001.1"/>
</dbReference>
<feature type="transmembrane region" description="Helical" evidence="1">
    <location>
        <begin position="65"/>
        <end position="85"/>
    </location>
</feature>
<keyword evidence="1" id="KW-0812">Transmembrane</keyword>
<evidence type="ECO:0000313" key="3">
    <source>
        <dbReference type="Proteomes" id="UP001519363"/>
    </source>
</evidence>
<reference evidence="2 3" key="1">
    <citation type="submission" date="2021-03" db="EMBL/GenBank/DDBJ databases">
        <title>Sequencing the genomes of 1000 actinobacteria strains.</title>
        <authorList>
            <person name="Klenk H.-P."/>
        </authorList>
    </citation>
    <scope>NUCLEOTIDE SEQUENCE [LARGE SCALE GENOMIC DNA]</scope>
    <source>
        <strain evidence="2 3">DSM 44580</strain>
    </source>
</reference>
<feature type="transmembrane region" description="Helical" evidence="1">
    <location>
        <begin position="147"/>
        <end position="176"/>
    </location>
</feature>
<keyword evidence="1" id="KW-1133">Transmembrane helix</keyword>
<accession>A0ABS5ADU6</accession>
<comment type="caution">
    <text evidence="2">The sequence shown here is derived from an EMBL/GenBank/DDBJ whole genome shotgun (WGS) entry which is preliminary data.</text>
</comment>
<dbReference type="InterPro" id="IPR010390">
    <property type="entry name" value="ABC-2_transporter-like"/>
</dbReference>
<dbReference type="PANTHER" id="PTHR36833:SF1">
    <property type="entry name" value="INTEGRAL MEMBRANE TRANSPORT PROTEIN"/>
    <property type="match status" value="1"/>
</dbReference>
<feature type="transmembrane region" description="Helical" evidence="1">
    <location>
        <begin position="28"/>
        <end position="53"/>
    </location>
</feature>
<proteinExistence type="predicted"/>
<dbReference type="PANTHER" id="PTHR36833">
    <property type="entry name" value="SLR0610 PROTEIN-RELATED"/>
    <property type="match status" value="1"/>
</dbReference>
<evidence type="ECO:0000256" key="1">
    <source>
        <dbReference type="SAM" id="Phobius"/>
    </source>
</evidence>
<name>A0ABS5ADU6_9PSEU</name>
<evidence type="ECO:0000313" key="2">
    <source>
        <dbReference type="EMBL" id="MBP2474761.1"/>
    </source>
</evidence>
<dbReference type="Pfam" id="PF06182">
    <property type="entry name" value="ABC2_membrane_6"/>
    <property type="match status" value="1"/>
</dbReference>